<protein>
    <submittedName>
        <fullName evidence="1">Uncharacterized protein</fullName>
    </submittedName>
</protein>
<proteinExistence type="predicted"/>
<gene>
    <name evidence="1" type="ORF">E2562_009292</name>
</gene>
<organism evidence="1 2">
    <name type="scientific">Oryza meyeriana var. granulata</name>
    <dbReference type="NCBI Taxonomy" id="110450"/>
    <lineage>
        <taxon>Eukaryota</taxon>
        <taxon>Viridiplantae</taxon>
        <taxon>Streptophyta</taxon>
        <taxon>Embryophyta</taxon>
        <taxon>Tracheophyta</taxon>
        <taxon>Spermatophyta</taxon>
        <taxon>Magnoliopsida</taxon>
        <taxon>Liliopsida</taxon>
        <taxon>Poales</taxon>
        <taxon>Poaceae</taxon>
        <taxon>BOP clade</taxon>
        <taxon>Oryzoideae</taxon>
        <taxon>Oryzeae</taxon>
        <taxon>Oryzinae</taxon>
        <taxon>Oryza</taxon>
        <taxon>Oryza meyeriana</taxon>
    </lineage>
</organism>
<evidence type="ECO:0000313" key="1">
    <source>
        <dbReference type="EMBL" id="KAF0921551.1"/>
    </source>
</evidence>
<dbReference type="EMBL" id="SPHZ02000004">
    <property type="protein sequence ID" value="KAF0921551.1"/>
    <property type="molecule type" value="Genomic_DNA"/>
</dbReference>
<sequence>MWFNNRKKELIGEIGFAGILDIKLTKDMDQELPFGPKDVNEAYDELKACLQDGFQLVDCILPCISDFVHLTNNQTATEASTKYKRALKSTVVKPAKIVMKATVRNGKGKLKRLTLLG</sequence>
<reference evidence="1 2" key="1">
    <citation type="submission" date="2019-11" db="EMBL/GenBank/DDBJ databases">
        <title>Whole genome sequence of Oryza granulata.</title>
        <authorList>
            <person name="Li W."/>
        </authorList>
    </citation>
    <scope>NUCLEOTIDE SEQUENCE [LARGE SCALE GENOMIC DNA]</scope>
    <source>
        <strain evidence="2">cv. Menghai</strain>
        <tissue evidence="1">Leaf</tissue>
    </source>
</reference>
<dbReference type="AlphaFoldDB" id="A0A6G1EA56"/>
<keyword evidence="2" id="KW-1185">Reference proteome</keyword>
<evidence type="ECO:0000313" key="2">
    <source>
        <dbReference type="Proteomes" id="UP000479710"/>
    </source>
</evidence>
<comment type="caution">
    <text evidence="1">The sequence shown here is derived from an EMBL/GenBank/DDBJ whole genome shotgun (WGS) entry which is preliminary data.</text>
</comment>
<name>A0A6G1EA56_9ORYZ</name>
<accession>A0A6G1EA56</accession>
<dbReference type="Proteomes" id="UP000479710">
    <property type="component" value="Unassembled WGS sequence"/>
</dbReference>